<evidence type="ECO:0000313" key="3">
    <source>
        <dbReference type="Proteomes" id="UP000499080"/>
    </source>
</evidence>
<dbReference type="AlphaFoldDB" id="A0A4Y2L6L0"/>
<comment type="caution">
    <text evidence="2">The sequence shown here is derived from an EMBL/GenBank/DDBJ whole genome shotgun (WGS) entry which is preliminary data.</text>
</comment>
<sequence length="198" mass="21663">FLSLINSVLFSFPGCPCLTPKRVGRQSWVENENDCLMTVGVVSLDRLLVSVAAMFRTMDPNFLVTPFFEFFVFSLGPIVGLLYLATPLGRQLFWGFFGGPRAVFVSEDPEAVTSGWCYVASDVVTCFLGLCFSFSWLFLLFGFCLGPRTGLRSLCLIPSLGILARGGGWGTVKTEKEEAWCACLQWQASLATVGNPPG</sequence>
<keyword evidence="1" id="KW-0812">Transmembrane</keyword>
<accession>A0A4Y2L6L0</accession>
<keyword evidence="1" id="KW-1133">Transmembrane helix</keyword>
<dbReference type="Proteomes" id="UP000499080">
    <property type="component" value="Unassembled WGS sequence"/>
</dbReference>
<keyword evidence="3" id="KW-1185">Reference proteome</keyword>
<evidence type="ECO:0000313" key="2">
    <source>
        <dbReference type="EMBL" id="GBN10059.1"/>
    </source>
</evidence>
<feature type="non-terminal residue" evidence="2">
    <location>
        <position position="1"/>
    </location>
</feature>
<name>A0A4Y2L6L0_ARAVE</name>
<proteinExistence type="predicted"/>
<feature type="transmembrane region" description="Helical" evidence="1">
    <location>
        <begin position="118"/>
        <end position="143"/>
    </location>
</feature>
<organism evidence="2 3">
    <name type="scientific">Araneus ventricosus</name>
    <name type="common">Orbweaver spider</name>
    <name type="synonym">Epeira ventricosa</name>
    <dbReference type="NCBI Taxonomy" id="182803"/>
    <lineage>
        <taxon>Eukaryota</taxon>
        <taxon>Metazoa</taxon>
        <taxon>Ecdysozoa</taxon>
        <taxon>Arthropoda</taxon>
        <taxon>Chelicerata</taxon>
        <taxon>Arachnida</taxon>
        <taxon>Araneae</taxon>
        <taxon>Araneomorphae</taxon>
        <taxon>Entelegynae</taxon>
        <taxon>Araneoidea</taxon>
        <taxon>Araneidae</taxon>
        <taxon>Araneus</taxon>
    </lineage>
</organism>
<reference evidence="2 3" key="1">
    <citation type="journal article" date="2019" name="Sci. Rep.">
        <title>Orb-weaving spider Araneus ventricosus genome elucidates the spidroin gene catalogue.</title>
        <authorList>
            <person name="Kono N."/>
            <person name="Nakamura H."/>
            <person name="Ohtoshi R."/>
            <person name="Moran D.A.P."/>
            <person name="Shinohara A."/>
            <person name="Yoshida Y."/>
            <person name="Fujiwara M."/>
            <person name="Mori M."/>
            <person name="Tomita M."/>
            <person name="Arakawa K."/>
        </authorList>
    </citation>
    <scope>NUCLEOTIDE SEQUENCE [LARGE SCALE GENOMIC DNA]</scope>
</reference>
<feature type="transmembrane region" description="Helical" evidence="1">
    <location>
        <begin position="67"/>
        <end position="86"/>
    </location>
</feature>
<protein>
    <submittedName>
        <fullName evidence="2">Uncharacterized protein</fullName>
    </submittedName>
</protein>
<keyword evidence="1" id="KW-0472">Membrane</keyword>
<gene>
    <name evidence="2" type="ORF">AVEN_47325_1</name>
</gene>
<dbReference type="EMBL" id="BGPR01117469">
    <property type="protein sequence ID" value="GBN10059.1"/>
    <property type="molecule type" value="Genomic_DNA"/>
</dbReference>
<evidence type="ECO:0000256" key="1">
    <source>
        <dbReference type="SAM" id="Phobius"/>
    </source>
</evidence>